<evidence type="ECO:0000313" key="1">
    <source>
        <dbReference type="EMBL" id="ORW70509.1"/>
    </source>
</evidence>
<name>A0AAJ3NPD4_9MYCO</name>
<dbReference type="AlphaFoldDB" id="A0AAJ3NPD4"/>
<accession>A0AAJ3NPD4</accession>
<comment type="caution">
    <text evidence="1">The sequence shown here is derived from an EMBL/GenBank/DDBJ whole genome shotgun (WGS) entry which is preliminary data.</text>
</comment>
<gene>
    <name evidence="1" type="ORF">AWC23_16675</name>
</gene>
<reference evidence="1 2" key="1">
    <citation type="submission" date="2016-01" db="EMBL/GenBank/DDBJ databases">
        <title>The new phylogeny of the genus Mycobacterium.</title>
        <authorList>
            <person name="Tarcisio F."/>
            <person name="Conor M."/>
            <person name="Antonella G."/>
            <person name="Elisabetta G."/>
            <person name="Giulia F.S."/>
            <person name="Sara T."/>
            <person name="Anna F."/>
            <person name="Clotilde B."/>
            <person name="Roberto B."/>
            <person name="Veronica D.S."/>
            <person name="Fabio R."/>
            <person name="Monica P."/>
            <person name="Olivier J."/>
            <person name="Enrico T."/>
            <person name="Nicola S."/>
        </authorList>
    </citation>
    <scope>NUCLEOTIDE SEQUENCE [LARGE SCALE GENOMIC DNA]</scope>
    <source>
        <strain evidence="1 2">DSM 44616</strain>
    </source>
</reference>
<organism evidence="1 2">
    <name type="scientific">Mycobacterium saskatchewanense</name>
    <dbReference type="NCBI Taxonomy" id="220927"/>
    <lineage>
        <taxon>Bacteria</taxon>
        <taxon>Bacillati</taxon>
        <taxon>Actinomycetota</taxon>
        <taxon>Actinomycetes</taxon>
        <taxon>Mycobacteriales</taxon>
        <taxon>Mycobacteriaceae</taxon>
        <taxon>Mycobacterium</taxon>
        <taxon>Mycobacterium simiae complex</taxon>
    </lineage>
</organism>
<sequence>MATTRKSSGGGSAEDMLAVLLDFLSHFAALTASRRGRPTDDLASAIATTFVGGVKHLPIRYTLR</sequence>
<proteinExistence type="predicted"/>
<dbReference type="EMBL" id="LQPR01000039">
    <property type="protein sequence ID" value="ORW70509.1"/>
    <property type="molecule type" value="Genomic_DNA"/>
</dbReference>
<protein>
    <submittedName>
        <fullName evidence="1">Uncharacterized protein</fullName>
    </submittedName>
</protein>
<keyword evidence="2" id="KW-1185">Reference proteome</keyword>
<dbReference type="Proteomes" id="UP000193387">
    <property type="component" value="Unassembled WGS sequence"/>
</dbReference>
<evidence type="ECO:0000313" key="2">
    <source>
        <dbReference type="Proteomes" id="UP000193387"/>
    </source>
</evidence>